<sequence length="273" mass="28411">MRSGGALALAAGLALLCACAPGGDGPTEEHCQASSLPTLDPGTLTLATEAPAFPPWFLDDSPESGEGFESALGYAVADRLGYEREQVRWVRVPFNTAMAPGAKAFDAAIDQFSITEQRRQIADFSSPYYDIVQAVVTVAGTDADAVTSRSGLAALRLGAVANTTGAGTARALSAAPITVYENTVESMEGLRAGQVDALVADLPTARTLAGEIPGGIILGRLPSGTPEQLGILLDLGSPLTRCVSEAVDGIRDDGTLAELQRRWMPEIPARELE</sequence>
<accession>A0A2G5P906</accession>
<dbReference type="InterPro" id="IPR001638">
    <property type="entry name" value="Solute-binding_3/MltF_N"/>
</dbReference>
<proteinExistence type="predicted"/>
<dbReference type="Proteomes" id="UP000230551">
    <property type="component" value="Unassembled WGS sequence"/>
</dbReference>
<reference evidence="4 5" key="1">
    <citation type="journal article" date="2017" name="Infect. Genet. Evol.">
        <title>The new phylogeny of the genus Mycobacterium: The old and the news.</title>
        <authorList>
            <person name="Tortoli E."/>
            <person name="Fedrizzi T."/>
            <person name="Meehan C.J."/>
            <person name="Trovato A."/>
            <person name="Grottola A."/>
            <person name="Giacobazzi E."/>
            <person name="Serpini G.F."/>
            <person name="Tagliazucchi S."/>
            <person name="Fabio A."/>
            <person name="Bettua C."/>
            <person name="Bertorelli R."/>
            <person name="Frascaro F."/>
            <person name="De Sanctis V."/>
            <person name="Pecorari M."/>
            <person name="Jousson O."/>
            <person name="Segata N."/>
            <person name="Cirillo D.M."/>
        </authorList>
    </citation>
    <scope>NUCLEOTIDE SEQUENCE [LARGE SCALE GENOMIC DNA]</scope>
    <source>
        <strain evidence="4 5">CIP1034565</strain>
    </source>
</reference>
<dbReference type="OrthoDB" id="8454826at2"/>
<evidence type="ECO:0000256" key="2">
    <source>
        <dbReference type="SAM" id="SignalP"/>
    </source>
</evidence>
<evidence type="ECO:0000259" key="3">
    <source>
        <dbReference type="SMART" id="SM00062"/>
    </source>
</evidence>
<name>A0A2G5P906_9MYCO</name>
<evidence type="ECO:0000313" key="4">
    <source>
        <dbReference type="EMBL" id="PIB74384.1"/>
    </source>
</evidence>
<feature type="chain" id="PRO_5013929150" evidence="2">
    <location>
        <begin position="21"/>
        <end position="273"/>
    </location>
</feature>
<dbReference type="PANTHER" id="PTHR35936:SF19">
    <property type="entry name" value="AMINO-ACID-BINDING PROTEIN YXEM-RELATED"/>
    <property type="match status" value="1"/>
</dbReference>
<comment type="caution">
    <text evidence="4">The sequence shown here is derived from an EMBL/GenBank/DDBJ whole genome shotgun (WGS) entry which is preliminary data.</text>
</comment>
<feature type="domain" description="Solute-binding protein family 3/N-terminal" evidence="3">
    <location>
        <begin position="43"/>
        <end position="267"/>
    </location>
</feature>
<evidence type="ECO:0000256" key="1">
    <source>
        <dbReference type="ARBA" id="ARBA00022729"/>
    </source>
</evidence>
<dbReference type="PANTHER" id="PTHR35936">
    <property type="entry name" value="MEMBRANE-BOUND LYTIC MUREIN TRANSGLYCOSYLASE F"/>
    <property type="match status" value="1"/>
</dbReference>
<keyword evidence="1 2" id="KW-0732">Signal</keyword>
<gene>
    <name evidence="4" type="ORF">CQY22_012980</name>
</gene>
<evidence type="ECO:0000313" key="5">
    <source>
        <dbReference type="Proteomes" id="UP000230551"/>
    </source>
</evidence>
<dbReference type="SUPFAM" id="SSF53850">
    <property type="entry name" value="Periplasmic binding protein-like II"/>
    <property type="match status" value="1"/>
</dbReference>
<dbReference type="Gene3D" id="3.40.190.10">
    <property type="entry name" value="Periplasmic binding protein-like II"/>
    <property type="match status" value="2"/>
</dbReference>
<keyword evidence="5" id="KW-1185">Reference proteome</keyword>
<dbReference type="SMART" id="SM00062">
    <property type="entry name" value="PBPb"/>
    <property type="match status" value="1"/>
</dbReference>
<dbReference type="EMBL" id="PDCN02000017">
    <property type="protein sequence ID" value="PIB74384.1"/>
    <property type="molecule type" value="Genomic_DNA"/>
</dbReference>
<dbReference type="Pfam" id="PF00497">
    <property type="entry name" value="SBP_bac_3"/>
    <property type="match status" value="1"/>
</dbReference>
<dbReference type="RefSeq" id="WP_090590326.1">
    <property type="nucleotide sequence ID" value="NZ_CP104302.1"/>
</dbReference>
<dbReference type="PROSITE" id="PS51257">
    <property type="entry name" value="PROKAR_LIPOPROTEIN"/>
    <property type="match status" value="1"/>
</dbReference>
<dbReference type="CDD" id="cd13530">
    <property type="entry name" value="PBP2_peptides_like"/>
    <property type="match status" value="1"/>
</dbReference>
<dbReference type="AlphaFoldDB" id="A0A2G5P906"/>
<protein>
    <submittedName>
        <fullName evidence="4">Amino acid ABC transporter substrate-binding protein</fullName>
    </submittedName>
</protein>
<feature type="signal peptide" evidence="2">
    <location>
        <begin position="1"/>
        <end position="20"/>
    </location>
</feature>
<dbReference type="STRING" id="85968.GCA_900073015_02794"/>
<organism evidence="4 5">
    <name type="scientific">Mycolicibacterium brumae</name>
    <dbReference type="NCBI Taxonomy" id="85968"/>
    <lineage>
        <taxon>Bacteria</taxon>
        <taxon>Bacillati</taxon>
        <taxon>Actinomycetota</taxon>
        <taxon>Actinomycetes</taxon>
        <taxon>Mycobacteriales</taxon>
        <taxon>Mycobacteriaceae</taxon>
        <taxon>Mycolicibacterium</taxon>
    </lineage>
</organism>